<gene>
    <name evidence="1" type="ORF">DLJ46_13530</name>
</gene>
<dbReference type="AlphaFoldDB" id="A0A317K3Y9"/>
<keyword evidence="2" id="KW-1185">Reference proteome</keyword>
<dbReference type="InterPro" id="IPR021235">
    <property type="entry name" value="DUF2637"/>
</dbReference>
<evidence type="ECO:0000313" key="1">
    <source>
        <dbReference type="EMBL" id="PWU47819.1"/>
    </source>
</evidence>
<dbReference type="OrthoDB" id="3393357at2"/>
<dbReference type="Proteomes" id="UP000245683">
    <property type="component" value="Unassembled WGS sequence"/>
</dbReference>
<reference evidence="2" key="1">
    <citation type="submission" date="2018-05" db="EMBL/GenBank/DDBJ databases">
        <title>Micromonospora globispora sp. nov. and Micromonospora rugosa sp. nov., isolated from marine sediment.</title>
        <authorList>
            <person name="Carro L."/>
            <person name="Aysel V."/>
            <person name="Cetin D."/>
            <person name="Igual J.M."/>
            <person name="Klenk H.-P."/>
            <person name="Trujillo M.E."/>
            <person name="Sahin N."/>
        </authorList>
    </citation>
    <scope>NUCLEOTIDE SEQUENCE [LARGE SCALE GENOMIC DNA]</scope>
    <source>
        <strain evidence="2">S2904</strain>
    </source>
</reference>
<proteinExistence type="predicted"/>
<evidence type="ECO:0000313" key="2">
    <source>
        <dbReference type="Proteomes" id="UP000245683"/>
    </source>
</evidence>
<accession>A0A317K3Y9</accession>
<dbReference type="EMBL" id="QGSV01000175">
    <property type="protein sequence ID" value="PWU47819.1"/>
    <property type="molecule type" value="Genomic_DNA"/>
</dbReference>
<sequence length="215" mass="22721">MNPTRFARDASTVAVASIAAWSSWRHMVHVALKFGDRPEVAYVLPISVDGMLIVASTAMLDDKRAGRPVRWSAPPSSPESAQASTLLASDVTSTIHGLDTAAASRAAFRAQFSQKRFSDTPDLPVVDRAEHGASSVGELFAKTTKTVPSLNQVRRVASGGGLRLVVEVPGKDQVAVPLADANTSLADLVAAHAPLVSQPAARTFLKCGRSLIEVR</sequence>
<comment type="caution">
    <text evidence="1">The sequence shown here is derived from an EMBL/GenBank/DDBJ whole genome shotgun (WGS) entry which is preliminary data.</text>
</comment>
<dbReference type="RefSeq" id="WP_109945022.1">
    <property type="nucleotide sequence ID" value="NZ_QGGF01000496.1"/>
</dbReference>
<protein>
    <submittedName>
        <fullName evidence="1">Uncharacterized protein</fullName>
    </submittedName>
</protein>
<dbReference type="Pfam" id="PF10935">
    <property type="entry name" value="DUF2637"/>
    <property type="match status" value="1"/>
</dbReference>
<organism evidence="1 2">
    <name type="scientific">Micromonospora globispora</name>
    <dbReference type="NCBI Taxonomy" id="1450148"/>
    <lineage>
        <taxon>Bacteria</taxon>
        <taxon>Bacillati</taxon>
        <taxon>Actinomycetota</taxon>
        <taxon>Actinomycetes</taxon>
        <taxon>Micromonosporales</taxon>
        <taxon>Micromonosporaceae</taxon>
        <taxon>Micromonospora</taxon>
    </lineage>
</organism>
<name>A0A317K3Y9_9ACTN</name>